<comment type="caution">
    <text evidence="2">The sequence shown here is derived from an EMBL/GenBank/DDBJ whole genome shotgun (WGS) entry which is preliminary data.</text>
</comment>
<sequence length="192" mass="22372">MKEVSRVRSTKREDARFNPGLALPIGKEQIQRKKLDPQYVAGFIDGEGSFSISIGKHKTLRRGFEVRPEFEIELRKDDQEILERILVTIGIGRIYDCSYERYGWYPHAKYKITSIWDLKEYLFPFLDKNPLQAKKKKSYLLFKQIVLMVCAKEHLSDEGFNKIVSLREDLRALGKKAKTFHGMKSSLGRKTV</sequence>
<dbReference type="Gene3D" id="3.10.28.10">
    <property type="entry name" value="Homing endonucleases"/>
    <property type="match status" value="1"/>
</dbReference>
<dbReference type="GO" id="GO:0004519">
    <property type="term" value="F:endonuclease activity"/>
    <property type="evidence" value="ECO:0007669"/>
    <property type="project" value="InterPro"/>
</dbReference>
<dbReference type="InterPro" id="IPR004860">
    <property type="entry name" value="LAGLIDADG_dom"/>
</dbReference>
<dbReference type="InterPro" id="IPR027434">
    <property type="entry name" value="Homing_endonucl"/>
</dbReference>
<dbReference type="Pfam" id="PF00961">
    <property type="entry name" value="LAGLIDADG_1"/>
    <property type="match status" value="1"/>
</dbReference>
<dbReference type="SUPFAM" id="SSF55608">
    <property type="entry name" value="Homing endonucleases"/>
    <property type="match status" value="1"/>
</dbReference>
<dbReference type="PANTHER" id="PTHR36181">
    <property type="entry name" value="INTRON-ENCODED ENDONUCLEASE AI3-RELATED"/>
    <property type="match status" value="1"/>
</dbReference>
<gene>
    <name evidence="2" type="ORF">A2824_03330</name>
</gene>
<evidence type="ECO:0000259" key="1">
    <source>
        <dbReference type="Pfam" id="PF00961"/>
    </source>
</evidence>
<evidence type="ECO:0000313" key="2">
    <source>
        <dbReference type="EMBL" id="OGI69452.1"/>
    </source>
</evidence>
<dbReference type="Proteomes" id="UP000178059">
    <property type="component" value="Unassembled WGS sequence"/>
</dbReference>
<organism evidence="2 3">
    <name type="scientific">Candidatus Nomurabacteria bacterium RIFCSPHIGHO2_01_FULL_42_16</name>
    <dbReference type="NCBI Taxonomy" id="1801743"/>
    <lineage>
        <taxon>Bacteria</taxon>
        <taxon>Candidatus Nomuraibacteriota</taxon>
    </lineage>
</organism>
<dbReference type="PANTHER" id="PTHR36181:SF4">
    <property type="entry name" value="LAGLIDADG ENDONUCLEASE"/>
    <property type="match status" value="1"/>
</dbReference>
<proteinExistence type="predicted"/>
<evidence type="ECO:0000313" key="3">
    <source>
        <dbReference type="Proteomes" id="UP000178059"/>
    </source>
</evidence>
<protein>
    <recommendedName>
        <fullName evidence="1">Homing endonuclease LAGLIDADG domain-containing protein</fullName>
    </recommendedName>
</protein>
<dbReference type="EMBL" id="MFTT01000025">
    <property type="protein sequence ID" value="OGI69452.1"/>
    <property type="molecule type" value="Genomic_DNA"/>
</dbReference>
<dbReference type="InterPro" id="IPR051289">
    <property type="entry name" value="LAGLIDADG_Endonuclease"/>
</dbReference>
<reference evidence="2 3" key="1">
    <citation type="journal article" date="2016" name="Nat. Commun.">
        <title>Thousands of microbial genomes shed light on interconnected biogeochemical processes in an aquifer system.</title>
        <authorList>
            <person name="Anantharaman K."/>
            <person name="Brown C.T."/>
            <person name="Hug L.A."/>
            <person name="Sharon I."/>
            <person name="Castelle C.J."/>
            <person name="Probst A.J."/>
            <person name="Thomas B.C."/>
            <person name="Singh A."/>
            <person name="Wilkins M.J."/>
            <person name="Karaoz U."/>
            <person name="Brodie E.L."/>
            <person name="Williams K.H."/>
            <person name="Hubbard S.S."/>
            <person name="Banfield J.F."/>
        </authorList>
    </citation>
    <scope>NUCLEOTIDE SEQUENCE [LARGE SCALE GENOMIC DNA]</scope>
</reference>
<dbReference type="AlphaFoldDB" id="A0A1F6VIL1"/>
<feature type="domain" description="Homing endonuclease LAGLIDADG" evidence="1">
    <location>
        <begin position="41"/>
        <end position="146"/>
    </location>
</feature>
<accession>A0A1F6VIL1</accession>
<name>A0A1F6VIL1_9BACT</name>